<dbReference type="EMBL" id="JAMXMC010000008">
    <property type="protein sequence ID" value="MCO5978115.1"/>
    <property type="molecule type" value="Genomic_DNA"/>
</dbReference>
<proteinExistence type="predicted"/>
<protein>
    <submittedName>
        <fullName evidence="1">Uncharacterized protein</fullName>
    </submittedName>
</protein>
<dbReference type="Proteomes" id="UP001204851">
    <property type="component" value="Unassembled WGS sequence"/>
</dbReference>
<name>A0ABT1BPG8_9BURK</name>
<evidence type="ECO:0000313" key="2">
    <source>
        <dbReference type="Proteomes" id="UP001204851"/>
    </source>
</evidence>
<keyword evidence="2" id="KW-1185">Reference proteome</keyword>
<comment type="caution">
    <text evidence="1">The sequence shown here is derived from an EMBL/GenBank/DDBJ whole genome shotgun (WGS) entry which is preliminary data.</text>
</comment>
<reference evidence="1 2" key="1">
    <citation type="submission" date="2022-06" db="EMBL/GenBank/DDBJ databases">
        <title>Ideonella sp. NS12-5 Genome sequencing and assembly.</title>
        <authorList>
            <person name="Jung Y."/>
        </authorList>
    </citation>
    <scope>NUCLEOTIDE SEQUENCE [LARGE SCALE GENOMIC DNA]</scope>
    <source>
        <strain evidence="1 2">NS12-5</strain>
    </source>
</reference>
<sequence length="266" mass="28805">MKTIHAGMVEAIANGVQPARRGRGIPTSCATKQQEILGGIPAMTRIKARPSMSFAKEASPPMSREKADRTKITPGYIRTCAMRVMLMATNFLRCTVSIFLASLVFPLNCSATIHVQENQFFLKSGRINITAYTPALVKVMNGAEVISVDSLVQIADSVLVILRRPSGKLALSRCGAGNEDWLALVAYSTHKLRLVDIIPLQSCEKDVTLVLPDLSIPDNPAAAIKIDSIGVEFRTLNPEMNGADVHKFSLSRSGFEKVPASLGINK</sequence>
<gene>
    <name evidence="1" type="ORF">M0L44_15545</name>
</gene>
<evidence type="ECO:0000313" key="1">
    <source>
        <dbReference type="EMBL" id="MCO5978115.1"/>
    </source>
</evidence>
<dbReference type="RefSeq" id="WP_252770712.1">
    <property type="nucleotide sequence ID" value="NZ_JAMXMC010000008.1"/>
</dbReference>
<organism evidence="1 2">
    <name type="scientific">Ideonella oryzae</name>
    <dbReference type="NCBI Taxonomy" id="2937441"/>
    <lineage>
        <taxon>Bacteria</taxon>
        <taxon>Pseudomonadati</taxon>
        <taxon>Pseudomonadota</taxon>
        <taxon>Betaproteobacteria</taxon>
        <taxon>Burkholderiales</taxon>
        <taxon>Sphaerotilaceae</taxon>
        <taxon>Ideonella</taxon>
    </lineage>
</organism>
<accession>A0ABT1BPG8</accession>